<protein>
    <submittedName>
        <fullName evidence="1">Uncharacterized protein</fullName>
    </submittedName>
</protein>
<proteinExistence type="predicted"/>
<dbReference type="EMBL" id="BLKM01010228">
    <property type="protein sequence ID" value="GFG29491.1"/>
    <property type="molecule type" value="Genomic_DNA"/>
</dbReference>
<evidence type="ECO:0000313" key="2">
    <source>
        <dbReference type="Proteomes" id="UP000502823"/>
    </source>
</evidence>
<accession>A0A6L2PAU7</accession>
<evidence type="ECO:0000313" key="1">
    <source>
        <dbReference type="EMBL" id="GFG29491.1"/>
    </source>
</evidence>
<dbReference type="Proteomes" id="UP000502823">
    <property type="component" value="Unassembled WGS sequence"/>
</dbReference>
<organism evidence="1 2">
    <name type="scientific">Coptotermes formosanus</name>
    <name type="common">Formosan subterranean termite</name>
    <dbReference type="NCBI Taxonomy" id="36987"/>
    <lineage>
        <taxon>Eukaryota</taxon>
        <taxon>Metazoa</taxon>
        <taxon>Ecdysozoa</taxon>
        <taxon>Arthropoda</taxon>
        <taxon>Hexapoda</taxon>
        <taxon>Insecta</taxon>
        <taxon>Pterygota</taxon>
        <taxon>Neoptera</taxon>
        <taxon>Polyneoptera</taxon>
        <taxon>Dictyoptera</taxon>
        <taxon>Blattodea</taxon>
        <taxon>Blattoidea</taxon>
        <taxon>Termitoidae</taxon>
        <taxon>Rhinotermitidae</taxon>
        <taxon>Coptotermes</taxon>
    </lineage>
</organism>
<gene>
    <name evidence="1" type="ORF">Cfor_08464</name>
</gene>
<keyword evidence="2" id="KW-1185">Reference proteome</keyword>
<dbReference type="InParanoid" id="A0A6L2PAU7"/>
<dbReference type="OrthoDB" id="6415022at2759"/>
<name>A0A6L2PAU7_COPFO</name>
<reference evidence="2" key="1">
    <citation type="submission" date="2020-01" db="EMBL/GenBank/DDBJ databases">
        <title>Draft genome sequence of the Termite Coptotermes fromosanus.</title>
        <authorList>
            <person name="Itakura S."/>
            <person name="Yosikawa Y."/>
            <person name="Umezawa K."/>
        </authorList>
    </citation>
    <scope>NUCLEOTIDE SEQUENCE [LARGE SCALE GENOMIC DNA]</scope>
</reference>
<dbReference type="AlphaFoldDB" id="A0A6L2PAU7"/>
<comment type="caution">
    <text evidence="1">The sequence shown here is derived from an EMBL/GenBank/DDBJ whole genome shotgun (WGS) entry which is preliminary data.</text>
</comment>
<sequence>MPRTLGRPWSSPCFWSRLWISVPMDMDPGNRHHGVHDTAGTHRTTLQILWGRHGAMLQENIQYLPQLIEINPYELHPSASSVDPWKQGRILLVGTQWLSSSMAQSSNVISTKNVAEYCKLHRNMRLEVDMSVTVSAPASRSTTTPAITMSVGRRVTTPTATVLQLQGKQLLGGRTVSRTTGGGALTTLSSLIQAGTGTRIVTSSASSVLLAPSTIVTSADTHQLKVLGNEDNLQNSVSSGSQVVTPTRVLSSMGQTLDLSKLTVLTSGSGASRKSMLGATSSGNVVMLTESPYTTSSSSVLVPFSGVAGSPITFLCLGTTTTTTRTTSNGNSSAQCLTVIPKMSASPASRQTLTQQQVKVTEPKLATYRVPSGQKRPHSAVTASKQPKIAKILDLPIIFAKDDDAPFTSSKSEPEVLSTPFVVPIDASPAEGSASSVLTTGDTILFPLEDDITDQTHSFVKPATTAAVPTQNVVLIKSGNSREKANALGGRPVPTQRILHTIGKVTAQKQPLPNQPVGNKYTKIILTNRHPSSKVGGQESDSSHKLSLVRNKLESIEIEAPSEVTMDSSMCVPDVGVEGLGIDL</sequence>